<name>A0AA36IAY9_9DINO</name>
<reference evidence="2" key="1">
    <citation type="submission" date="2023-08" db="EMBL/GenBank/DDBJ databases">
        <authorList>
            <person name="Chen Y."/>
            <person name="Shah S."/>
            <person name="Dougan E. K."/>
            <person name="Thang M."/>
            <person name="Chan C."/>
        </authorList>
    </citation>
    <scope>NUCLEOTIDE SEQUENCE</scope>
</reference>
<evidence type="ECO:0000256" key="1">
    <source>
        <dbReference type="SAM" id="Phobius"/>
    </source>
</evidence>
<feature type="transmembrane region" description="Helical" evidence="1">
    <location>
        <begin position="379"/>
        <end position="401"/>
    </location>
</feature>
<evidence type="ECO:0000313" key="2">
    <source>
        <dbReference type="EMBL" id="CAJ1383456.1"/>
    </source>
</evidence>
<evidence type="ECO:0000313" key="3">
    <source>
        <dbReference type="Proteomes" id="UP001178507"/>
    </source>
</evidence>
<dbReference type="EMBL" id="CAUJNA010001015">
    <property type="protein sequence ID" value="CAJ1383456.1"/>
    <property type="molecule type" value="Genomic_DNA"/>
</dbReference>
<feature type="transmembrane region" description="Helical" evidence="1">
    <location>
        <begin position="288"/>
        <end position="306"/>
    </location>
</feature>
<keyword evidence="1" id="KW-0472">Membrane</keyword>
<dbReference type="AlphaFoldDB" id="A0AA36IAY9"/>
<feature type="transmembrane region" description="Helical" evidence="1">
    <location>
        <begin position="73"/>
        <end position="92"/>
    </location>
</feature>
<feature type="transmembrane region" description="Helical" evidence="1">
    <location>
        <begin position="312"/>
        <end position="333"/>
    </location>
</feature>
<gene>
    <name evidence="2" type="ORF">EVOR1521_LOCUS10573</name>
</gene>
<keyword evidence="1" id="KW-1133">Transmembrane helix</keyword>
<feature type="transmembrane region" description="Helical" evidence="1">
    <location>
        <begin position="98"/>
        <end position="125"/>
    </location>
</feature>
<feature type="transmembrane region" description="Helical" evidence="1">
    <location>
        <begin position="246"/>
        <end position="267"/>
    </location>
</feature>
<keyword evidence="1" id="KW-0812">Transmembrane</keyword>
<dbReference type="Proteomes" id="UP001178507">
    <property type="component" value="Unassembled WGS sequence"/>
</dbReference>
<protein>
    <submittedName>
        <fullName evidence="2">Uncharacterized protein</fullName>
    </submittedName>
</protein>
<organism evidence="2 3">
    <name type="scientific">Effrenium voratum</name>
    <dbReference type="NCBI Taxonomy" id="2562239"/>
    <lineage>
        <taxon>Eukaryota</taxon>
        <taxon>Sar</taxon>
        <taxon>Alveolata</taxon>
        <taxon>Dinophyceae</taxon>
        <taxon>Suessiales</taxon>
        <taxon>Symbiodiniaceae</taxon>
        <taxon>Effrenium</taxon>
    </lineage>
</organism>
<proteinExistence type="predicted"/>
<sequence length="615" mass="67955">MGLGNLLASGSLAFSALEYNRDGFASACAMRQNQMYQEKNYHINLIAALREEVRDFMTIFVGRMSNDMIMDTLLFGIATGFLCEGELAATAPDFMVHAYYTCLVLSVVYFGLSMVFAFLGTSLAYSESRVFLLRVVPDPQDKYDFDYMTQLHEFERDPEAFRFPVLASALGLPMAKGKKIPMEQLPRGYERKSAEERTYFEILGEYNSLWEPCSSASNDCMVHGIFSLCQGLSFFILGHHYDRSRWGSVTLFIMLGVTGVVLADRLHAKRLTKDKADKLGAASCVMQWLLRTLTAFAPLAFLIGDFTAQHSLVAIAFVCNSAFHLIFALKAFWARPAPVPREQSYVWDQEAGNQRRSPEPLLQELLNASRANSQKTSRLARGLIAASHVFATLPWLSLATWCMSGQTVTTVEVTMAERAVQWPSPIFDAHGMACAGGRVWLANEFGLFELSQGESGGELRPWACPVQEAIQDVTVDCSSGTCWPLVLDKTGHLVNCSGNATASAVGHSSSVAMGFGGLYLQQGPKILHPASHLEMAHAPNLRTFDVLKNEDVIFLFQPHAVEMQTNSSHSSWSLRSTLRTACAVDRSTILALLQEDEERLPQLSRLQLPDGAGTA</sequence>
<comment type="caution">
    <text evidence="2">The sequence shown here is derived from an EMBL/GenBank/DDBJ whole genome shotgun (WGS) entry which is preliminary data.</text>
</comment>
<accession>A0AA36IAY9</accession>
<keyword evidence="3" id="KW-1185">Reference proteome</keyword>